<evidence type="ECO:0000313" key="3">
    <source>
        <dbReference type="Proteomes" id="UP000735456"/>
    </source>
</evidence>
<proteinExistence type="predicted"/>
<dbReference type="SMART" id="SM00530">
    <property type="entry name" value="HTH_XRE"/>
    <property type="match status" value="1"/>
</dbReference>
<dbReference type="CDD" id="cd00093">
    <property type="entry name" value="HTH_XRE"/>
    <property type="match status" value="1"/>
</dbReference>
<dbReference type="SUPFAM" id="SSF47413">
    <property type="entry name" value="lambda repressor-like DNA-binding domains"/>
    <property type="match status" value="1"/>
</dbReference>
<accession>A0A9P2I5L0</accession>
<evidence type="ECO:0000313" key="2">
    <source>
        <dbReference type="EMBL" id="EFO3163577.1"/>
    </source>
</evidence>
<reference evidence="2" key="1">
    <citation type="submission" date="2018-06" db="EMBL/GenBank/DDBJ databases">
        <authorList>
            <consortium name="GenomeTrakr network: Whole genome sequencing for foodborne pathogen traceback"/>
        </authorList>
    </citation>
    <scope>NUCLEOTIDE SEQUENCE</scope>
    <source>
        <strain evidence="2">PSU-0700</strain>
    </source>
</reference>
<organism evidence="2 3">
    <name type="scientific">Escherichia coli O8</name>
    <dbReference type="NCBI Taxonomy" id="1010796"/>
    <lineage>
        <taxon>Bacteria</taxon>
        <taxon>Pseudomonadati</taxon>
        <taxon>Pseudomonadota</taxon>
        <taxon>Gammaproteobacteria</taxon>
        <taxon>Enterobacterales</taxon>
        <taxon>Enterobacteriaceae</taxon>
        <taxon>Escherichia</taxon>
    </lineage>
</organism>
<comment type="caution">
    <text evidence="2">The sequence shown here is derived from an EMBL/GenBank/DDBJ whole genome shotgun (WGS) entry which is preliminary data.</text>
</comment>
<sequence length="136" mass="15498">MKKETFGARLLKRRKELKLSQAALGKLVSVAHVTISQWERDETQPAGKRLIALADGLQCTPTWLLFGDEDQTPTEPAPKPDLLEQLTPEQKELLELFDQLPDSDRAAEIESLRLRVENNRIRLSELLKARSRASKR</sequence>
<dbReference type="PROSITE" id="PS50943">
    <property type="entry name" value="HTH_CROC1"/>
    <property type="match status" value="1"/>
</dbReference>
<dbReference type="AlphaFoldDB" id="A0A9P2I5L0"/>
<feature type="domain" description="HTH cro/C1-type" evidence="1">
    <location>
        <begin position="10"/>
        <end position="64"/>
    </location>
</feature>
<dbReference type="InterPro" id="IPR001387">
    <property type="entry name" value="Cro/C1-type_HTH"/>
</dbReference>
<protein>
    <submittedName>
        <fullName evidence="2">Transcriptional regulator</fullName>
    </submittedName>
</protein>
<dbReference type="Gene3D" id="1.10.260.40">
    <property type="entry name" value="lambda repressor-like DNA-binding domains"/>
    <property type="match status" value="1"/>
</dbReference>
<gene>
    <name evidence="2" type="ORF">DP913_00660</name>
</gene>
<dbReference type="InterPro" id="IPR010982">
    <property type="entry name" value="Lambda_DNA-bd_dom_sf"/>
</dbReference>
<name>A0A9P2I5L0_ECOLX</name>
<dbReference type="Pfam" id="PF01381">
    <property type="entry name" value="HTH_3"/>
    <property type="match status" value="1"/>
</dbReference>
<evidence type="ECO:0000259" key="1">
    <source>
        <dbReference type="PROSITE" id="PS50943"/>
    </source>
</evidence>
<dbReference type="EMBL" id="AATQVU010000001">
    <property type="protein sequence ID" value="EFO3163577.1"/>
    <property type="molecule type" value="Genomic_DNA"/>
</dbReference>
<dbReference type="Proteomes" id="UP000735456">
    <property type="component" value="Unassembled WGS sequence"/>
</dbReference>
<dbReference type="GO" id="GO:0003677">
    <property type="term" value="F:DNA binding"/>
    <property type="evidence" value="ECO:0007669"/>
    <property type="project" value="InterPro"/>
</dbReference>
<dbReference type="NCBIfam" id="NF007257">
    <property type="entry name" value="PRK09706.1"/>
    <property type="match status" value="1"/>
</dbReference>